<evidence type="ECO:0000259" key="1">
    <source>
        <dbReference type="Pfam" id="PF01863"/>
    </source>
</evidence>
<dbReference type="InterPro" id="IPR053136">
    <property type="entry name" value="UTP_pyrophosphatase-like"/>
</dbReference>
<evidence type="ECO:0000313" key="3">
    <source>
        <dbReference type="Proteomes" id="UP000267249"/>
    </source>
</evidence>
<dbReference type="RefSeq" id="WP_261789895.1">
    <property type="nucleotide sequence ID" value="NZ_CP030139.2"/>
</dbReference>
<keyword evidence="2" id="KW-0645">Protease</keyword>
<gene>
    <name evidence="2" type="ORF">DOP62_00165</name>
</gene>
<protein>
    <submittedName>
        <fullName evidence="2">SprT family zinc-dependent metalloprotease</fullName>
        <ecNumber evidence="2">3.4.-.-</ecNumber>
    </submittedName>
</protein>
<dbReference type="EC" id="3.4.-.-" evidence="2"/>
<dbReference type="PANTHER" id="PTHR30399">
    <property type="entry name" value="UNCHARACTERIZED PROTEIN YGJP"/>
    <property type="match status" value="1"/>
</dbReference>
<organism evidence="2 3">
    <name type="scientific">Synechococcus elongatus PCC 11801</name>
    <dbReference type="NCBI Taxonomy" id="2219813"/>
    <lineage>
        <taxon>Bacteria</taxon>
        <taxon>Bacillati</taxon>
        <taxon>Cyanobacteriota</taxon>
        <taxon>Cyanophyceae</taxon>
        <taxon>Synechococcales</taxon>
        <taxon>Synechococcaceae</taxon>
        <taxon>Synechococcus</taxon>
    </lineage>
</organism>
<dbReference type="PANTHER" id="PTHR30399:SF1">
    <property type="entry name" value="UTP PYROPHOSPHATASE"/>
    <property type="match status" value="1"/>
</dbReference>
<dbReference type="AlphaFoldDB" id="A0AAN1QLI3"/>
<evidence type="ECO:0000313" key="2">
    <source>
        <dbReference type="EMBL" id="AZB71349.2"/>
    </source>
</evidence>
<dbReference type="Pfam" id="PF01863">
    <property type="entry name" value="YgjP-like"/>
    <property type="match status" value="1"/>
</dbReference>
<dbReference type="Proteomes" id="UP000267249">
    <property type="component" value="Chromosome"/>
</dbReference>
<proteinExistence type="predicted"/>
<reference evidence="2 3" key="1">
    <citation type="journal article" date="2018" name="Sci. Rep.">
        <title>Genome Features and Biochemical Characteristics of a Robust, Fast Growing and Naturally Transformable Cyanobacterium Synechococcus elongatus PCC 11801 Isolated from India.</title>
        <authorList>
            <person name="Jaiswal D."/>
            <person name="Sengupta A."/>
            <person name="Sohoni S."/>
            <person name="Sengupta S."/>
            <person name="Phadnavis A.G."/>
            <person name="Pakrasi H.B."/>
            <person name="Wangikar P.P."/>
        </authorList>
    </citation>
    <scope>NUCLEOTIDE SEQUENCE [LARGE SCALE GENOMIC DNA]</scope>
    <source>
        <strain evidence="2 3">PCC 11801</strain>
    </source>
</reference>
<dbReference type="Gene3D" id="3.30.2010.10">
    <property type="entry name" value="Metalloproteases ('zincins'), catalytic domain"/>
    <property type="match status" value="1"/>
</dbReference>
<name>A0AAN1QLI3_SYNEL</name>
<dbReference type="EMBL" id="CP030139">
    <property type="protein sequence ID" value="AZB71349.2"/>
    <property type="molecule type" value="Genomic_DNA"/>
</dbReference>
<dbReference type="GO" id="GO:0008237">
    <property type="term" value="F:metallopeptidase activity"/>
    <property type="evidence" value="ECO:0007669"/>
    <property type="project" value="UniProtKB-KW"/>
</dbReference>
<keyword evidence="2" id="KW-0378">Hydrolase</keyword>
<feature type="domain" description="YgjP-like metallopeptidase" evidence="1">
    <location>
        <begin position="26"/>
        <end position="231"/>
    </location>
</feature>
<dbReference type="InterPro" id="IPR002725">
    <property type="entry name" value="YgjP-like_metallopeptidase"/>
</dbReference>
<keyword evidence="2" id="KW-0482">Metalloprotease</keyword>
<accession>A0AAN1QLI3</accession>
<dbReference type="CDD" id="cd07344">
    <property type="entry name" value="M48_yhfN_like"/>
    <property type="match status" value="1"/>
</dbReference>
<sequence length="238" mass="28089">MRPPVSTWISCDRLSIEVLRKPIKHVYFRVYAPDGRIRVTVPLQLSEAKLQQLLQQKQPWLLQQQEKVRSRQPAQQLISGEIYPLWGVPYRLEIDTQASVRAIQLTDAGRLVLQTRPTDSLADCDRCLQQWYRQHLQTQIPPLLDCWQPQLNVAVSEWRIKRMKTLWGSCNICDRRIWLNLELAKYPLHCLESVLVHELVHLLERNHTPRFYQMLDHFLPTWRASADRLKQPPAVLLP</sequence>